<gene>
    <name evidence="1" type="ORF">LMG31841_03520</name>
</gene>
<proteinExistence type="predicted"/>
<keyword evidence="2" id="KW-1185">Reference proteome</keyword>
<dbReference type="EMBL" id="CAJQZC010000006">
    <property type="protein sequence ID" value="CAG4906070.1"/>
    <property type="molecule type" value="Genomic_DNA"/>
</dbReference>
<sequence>MLGGRGFFYELGIRGVDELIERAYDAAWFWRLDPEVVMERSIVRLAEVMGQVGRIIEEAGDGG</sequence>
<comment type="caution">
    <text evidence="1">The sequence shown here is derived from an EMBL/GenBank/DDBJ whole genome shotgun (WGS) entry which is preliminary data.</text>
</comment>
<dbReference type="AlphaFoldDB" id="A0A9N8RYI3"/>
<accession>A0A9N8RYI3</accession>
<dbReference type="Proteomes" id="UP000789704">
    <property type="component" value="Unassembled WGS sequence"/>
</dbReference>
<evidence type="ECO:0000313" key="1">
    <source>
        <dbReference type="EMBL" id="CAG4906070.1"/>
    </source>
</evidence>
<protein>
    <submittedName>
        <fullName evidence="1">Uncharacterized protein</fullName>
    </submittedName>
</protein>
<evidence type="ECO:0000313" key="2">
    <source>
        <dbReference type="Proteomes" id="UP000789704"/>
    </source>
</evidence>
<name>A0A9N8RYI3_9BURK</name>
<organism evidence="1 2">
    <name type="scientific">Paraburkholderia saeva</name>
    <dbReference type="NCBI Taxonomy" id="2777537"/>
    <lineage>
        <taxon>Bacteria</taxon>
        <taxon>Pseudomonadati</taxon>
        <taxon>Pseudomonadota</taxon>
        <taxon>Betaproteobacteria</taxon>
        <taxon>Burkholderiales</taxon>
        <taxon>Burkholderiaceae</taxon>
        <taxon>Paraburkholderia</taxon>
    </lineage>
</organism>
<reference evidence="1" key="1">
    <citation type="submission" date="2021-04" db="EMBL/GenBank/DDBJ databases">
        <authorList>
            <person name="Vanwijnsberghe S."/>
        </authorList>
    </citation>
    <scope>NUCLEOTIDE SEQUENCE</scope>
    <source>
        <strain evidence="1">LMG 31841</strain>
    </source>
</reference>